<dbReference type="Proteomes" id="UP001381693">
    <property type="component" value="Unassembled WGS sequence"/>
</dbReference>
<dbReference type="InterPro" id="IPR016187">
    <property type="entry name" value="CTDL_fold"/>
</dbReference>
<accession>A0AAN9ACH6</accession>
<dbReference type="PROSITE" id="PS50041">
    <property type="entry name" value="C_TYPE_LECTIN_2"/>
    <property type="match status" value="4"/>
</dbReference>
<dbReference type="CDD" id="cd00037">
    <property type="entry name" value="CLECT"/>
    <property type="match status" value="3"/>
</dbReference>
<feature type="domain" description="C-type lectin" evidence="2">
    <location>
        <begin position="111"/>
        <end position="229"/>
    </location>
</feature>
<dbReference type="SUPFAM" id="SSF56436">
    <property type="entry name" value="C-type lectin-like"/>
    <property type="match status" value="4"/>
</dbReference>
<reference evidence="3 4" key="1">
    <citation type="submission" date="2023-11" db="EMBL/GenBank/DDBJ databases">
        <title>Halocaridina rubra genome assembly.</title>
        <authorList>
            <person name="Smith C."/>
        </authorList>
    </citation>
    <scope>NUCLEOTIDE SEQUENCE [LARGE SCALE GENOMIC DNA]</scope>
    <source>
        <strain evidence="3">EP-1</strain>
        <tissue evidence="3">Whole</tissue>
    </source>
</reference>
<gene>
    <name evidence="3" type="ORF">SK128_003943</name>
</gene>
<evidence type="ECO:0000313" key="4">
    <source>
        <dbReference type="Proteomes" id="UP001381693"/>
    </source>
</evidence>
<dbReference type="PANTHER" id="PTHR22803">
    <property type="entry name" value="MANNOSE, PHOSPHOLIPASE, LECTIN RECEPTOR RELATED"/>
    <property type="match status" value="1"/>
</dbReference>
<dbReference type="InterPro" id="IPR050111">
    <property type="entry name" value="C-type_lectin/snaclec_domain"/>
</dbReference>
<evidence type="ECO:0000259" key="2">
    <source>
        <dbReference type="PROSITE" id="PS50041"/>
    </source>
</evidence>
<feature type="domain" description="C-type lectin" evidence="2">
    <location>
        <begin position="379"/>
        <end position="501"/>
    </location>
</feature>
<feature type="domain" description="C-type lectin" evidence="2">
    <location>
        <begin position="242"/>
        <end position="363"/>
    </location>
</feature>
<dbReference type="InterPro" id="IPR001304">
    <property type="entry name" value="C-type_lectin-like"/>
</dbReference>
<dbReference type="Pfam" id="PF00059">
    <property type="entry name" value="Lectin_C"/>
    <property type="match status" value="4"/>
</dbReference>
<keyword evidence="1" id="KW-1015">Disulfide bond</keyword>
<comment type="caution">
    <text evidence="3">The sequence shown here is derived from an EMBL/GenBank/DDBJ whole genome shotgun (WGS) entry which is preliminary data.</text>
</comment>
<sequence>MMELDAHKAKDMVYEQHLSATSVWIGMKNDVDGNRWLDGTPVTFFNYADGEPNSGGYTEPCIEMYTGNGEWNDAVCDKRIPFICEKKGPYYVPIQPPPPPSAQCPEGWEPYNNHCYYLSPDSVDWDTANNWCQNNLGSQLISILDADENAYVTYISQSIWANIWLGLHDDNFGNNWHWLDGSPLEYQNWIEGEPNNENGVEHCGEIRGIDYYGMWNDFPCNNVNRYICKITIKTCPAGFTYNNKKCYYTTTLQETWDVARQKCKEFGNEADLVSIHNDEENYYFGEILGHTSEATWIGLRYDNNSQIWSWSDGKPTDYFHWNGGEPNELQAEFCGEMIDYYGTETHSKWNNLRCNEARTYGCEYYPTHSTGCEENWTYFNNYCYYYSNYDYSYIATDFDSAEADCVSKGAHLASIHTPEENDFVFSLLSSDSYSVWVGITDYGNSGNIEWSDGTSISFTKWDVMWSYPFQYSPACAYLYPYSYNGQWYLDACVYYNFYVCKKAMEPIPINPVSNGCHEVLHMMAAPTVDFGKIEEQVVMRFFFLQGKGVAESHCQIKEVLKDDCPSYSTVPNYLKTDQERIRVMTSKANLDWFAAEKADFMAHLVIMDET</sequence>
<protein>
    <recommendedName>
        <fullName evidence="2">C-type lectin domain-containing protein</fullName>
    </recommendedName>
</protein>
<feature type="domain" description="C-type lectin" evidence="2">
    <location>
        <begin position="21"/>
        <end position="85"/>
    </location>
</feature>
<dbReference type="InterPro" id="IPR018378">
    <property type="entry name" value="C-type_lectin_CS"/>
</dbReference>
<evidence type="ECO:0000313" key="3">
    <source>
        <dbReference type="EMBL" id="KAK7079207.1"/>
    </source>
</evidence>
<dbReference type="Gene3D" id="3.10.100.10">
    <property type="entry name" value="Mannose-Binding Protein A, subunit A"/>
    <property type="match status" value="4"/>
</dbReference>
<organism evidence="3 4">
    <name type="scientific">Halocaridina rubra</name>
    <name type="common">Hawaiian red shrimp</name>
    <dbReference type="NCBI Taxonomy" id="373956"/>
    <lineage>
        <taxon>Eukaryota</taxon>
        <taxon>Metazoa</taxon>
        <taxon>Ecdysozoa</taxon>
        <taxon>Arthropoda</taxon>
        <taxon>Crustacea</taxon>
        <taxon>Multicrustacea</taxon>
        <taxon>Malacostraca</taxon>
        <taxon>Eumalacostraca</taxon>
        <taxon>Eucarida</taxon>
        <taxon>Decapoda</taxon>
        <taxon>Pleocyemata</taxon>
        <taxon>Caridea</taxon>
        <taxon>Atyoidea</taxon>
        <taxon>Atyidae</taxon>
        <taxon>Halocaridina</taxon>
    </lineage>
</organism>
<keyword evidence="4" id="KW-1185">Reference proteome</keyword>
<dbReference type="PROSITE" id="PS00615">
    <property type="entry name" value="C_TYPE_LECTIN_1"/>
    <property type="match status" value="1"/>
</dbReference>
<dbReference type="PRINTS" id="PR01504">
    <property type="entry name" value="PNCREATITSAP"/>
</dbReference>
<dbReference type="EMBL" id="JAXCGZ010007563">
    <property type="protein sequence ID" value="KAK7079207.1"/>
    <property type="molecule type" value="Genomic_DNA"/>
</dbReference>
<evidence type="ECO:0000256" key="1">
    <source>
        <dbReference type="ARBA" id="ARBA00023157"/>
    </source>
</evidence>
<name>A0AAN9ACH6_HALRR</name>
<proteinExistence type="predicted"/>
<dbReference type="SMART" id="SM00034">
    <property type="entry name" value="CLECT"/>
    <property type="match status" value="4"/>
</dbReference>
<dbReference type="AlphaFoldDB" id="A0AAN9ACH6"/>
<dbReference type="InterPro" id="IPR016186">
    <property type="entry name" value="C-type_lectin-like/link_sf"/>
</dbReference>